<protein>
    <recommendedName>
        <fullName evidence="12">TrmE-type G domain-containing protein</fullName>
    </recommendedName>
</protein>
<proteinExistence type="inferred from homology"/>
<reference evidence="10 11" key="1">
    <citation type="submission" date="2020-07" db="EMBL/GenBank/DDBJ databases">
        <title>The yeast mating-type switching endonuclease HO is a domesticated member of an unorthodox homing genetic element family.</title>
        <authorList>
            <person name="Coughlan A.Y."/>
            <person name="Lombardi L."/>
            <person name="Braun-Galleani S."/>
            <person name="Martos A.R."/>
            <person name="Galeote V."/>
            <person name="Bigey F."/>
            <person name="Dequin S."/>
            <person name="Byrne K.P."/>
            <person name="Wolfe K.H."/>
        </authorList>
    </citation>
    <scope>NUCLEOTIDE SEQUENCE [LARGE SCALE GENOMIC DNA]</scope>
    <source>
        <strain evidence="10 11">NRRL Y-6702</strain>
    </source>
</reference>
<sequence length="529" mass="59168">MISPPNRTVDIYVRCLYLSQRSVMNLCFRNFTLLLHRRSQSTISTRHLPTIYALSTPTGQRSAIAVVRVSGGHAKYIYRALTKTLQDPKPRTAILKKLYNPKSQVSRPNLLDHALTLFFPTPKSFTGEDVLELHIHGGKAVTRSVLKAIESLHDETSEKHIRYANAGEFSLRAFQNGKFDLTEIEGIRELIDAETESQRRSALSSLNGENRNKFDMWRSQIIANIAQLTAIIDFGEDTEMNDINDIFDTVETNMLRLKREIKDFIIKIEKSSILQSGIKLVLLGQPNAGKSSLINAISNEDISIVSQIPGTTRDALENLIEVNGFKVKICDTAGIRDNISDQIELLGIEKAIKKSHYCDICLILIDPTQKPLLSNEMKKILKSSQFVGKEIVIVINKKDLISGLGEKNSIESELRSQFDKKHPIIAISCLNFDGITNLVNKLTEMFQHMSDSGVEFDPIAVSQRVREILRNDILFGIEQFLINKQLDNDVVMASESLSHVADGIGKITGETVGIEEILGVVFSSFCVGK</sequence>
<dbReference type="Proteomes" id="UP000509704">
    <property type="component" value="Chromosome 7"/>
</dbReference>
<dbReference type="NCBIfam" id="TIGR00450">
    <property type="entry name" value="mnmE_trmE_thdF"/>
    <property type="match status" value="1"/>
</dbReference>
<feature type="domain" description="MnmE helical" evidence="9">
    <location>
        <begin position="181"/>
        <end position="526"/>
    </location>
</feature>
<dbReference type="SUPFAM" id="SSF52540">
    <property type="entry name" value="P-loop containing nucleoside triphosphate hydrolases"/>
    <property type="match status" value="1"/>
</dbReference>
<dbReference type="InterPro" id="IPR004520">
    <property type="entry name" value="GTPase_MnmE"/>
</dbReference>
<dbReference type="GO" id="GO:0005739">
    <property type="term" value="C:mitochondrion"/>
    <property type="evidence" value="ECO:0007669"/>
    <property type="project" value="UniProtKB-SubCell"/>
</dbReference>
<dbReference type="PANTHER" id="PTHR42714">
    <property type="entry name" value="TRNA MODIFICATION GTPASE GTPBP3"/>
    <property type="match status" value="1"/>
</dbReference>
<organism evidence="10 11">
    <name type="scientific">Zygotorulaspora mrakii</name>
    <name type="common">Zygosaccharomyces mrakii</name>
    <dbReference type="NCBI Taxonomy" id="42260"/>
    <lineage>
        <taxon>Eukaryota</taxon>
        <taxon>Fungi</taxon>
        <taxon>Dikarya</taxon>
        <taxon>Ascomycota</taxon>
        <taxon>Saccharomycotina</taxon>
        <taxon>Saccharomycetes</taxon>
        <taxon>Saccharomycetales</taxon>
        <taxon>Saccharomycetaceae</taxon>
        <taxon>Zygotorulaspora</taxon>
    </lineage>
</organism>
<keyword evidence="3 6" id="KW-0819">tRNA processing</keyword>
<dbReference type="GeneID" id="59238245"/>
<accession>A0A7H9B9R1</accession>
<dbReference type="CDD" id="cd04164">
    <property type="entry name" value="trmE"/>
    <property type="match status" value="1"/>
</dbReference>
<evidence type="ECO:0000259" key="9">
    <source>
        <dbReference type="Pfam" id="PF12631"/>
    </source>
</evidence>
<dbReference type="Pfam" id="PF12631">
    <property type="entry name" value="MnmE_helical"/>
    <property type="match status" value="1"/>
</dbReference>
<keyword evidence="4 6" id="KW-0547">Nucleotide-binding</keyword>
<dbReference type="CDD" id="cd14858">
    <property type="entry name" value="TrmE_N"/>
    <property type="match status" value="1"/>
</dbReference>
<dbReference type="Gene3D" id="1.20.120.430">
    <property type="entry name" value="tRNA modification GTPase MnmE domain 2"/>
    <property type="match status" value="1"/>
</dbReference>
<dbReference type="AlphaFoldDB" id="A0A7H9B9R1"/>
<dbReference type="InterPro" id="IPR027417">
    <property type="entry name" value="P-loop_NTPase"/>
</dbReference>
<evidence type="ECO:0000256" key="6">
    <source>
        <dbReference type="RuleBase" id="RU003313"/>
    </source>
</evidence>
<dbReference type="InterPro" id="IPR027266">
    <property type="entry name" value="TrmE/GcvT-like"/>
</dbReference>
<evidence type="ECO:0000313" key="11">
    <source>
        <dbReference type="Proteomes" id="UP000509704"/>
    </source>
</evidence>
<dbReference type="Pfam" id="PF01926">
    <property type="entry name" value="MMR_HSR1"/>
    <property type="match status" value="1"/>
</dbReference>
<comment type="similarity">
    <text evidence="2 6">Belongs to the TRAFAC class TrmE-Era-EngA-EngB-Septin-like GTPase superfamily. TrmE GTPase family.</text>
</comment>
<dbReference type="PANTHER" id="PTHR42714:SF2">
    <property type="entry name" value="TRNA MODIFICATION GTPASE GTPBP3, MITOCHONDRIAL"/>
    <property type="match status" value="1"/>
</dbReference>
<dbReference type="InterPro" id="IPR027368">
    <property type="entry name" value="MnmE_dom2"/>
</dbReference>
<dbReference type="NCBIfam" id="TIGR00231">
    <property type="entry name" value="small_GTP"/>
    <property type="match status" value="1"/>
</dbReference>
<dbReference type="NCBIfam" id="NF003661">
    <property type="entry name" value="PRK05291.1-3"/>
    <property type="match status" value="1"/>
</dbReference>
<dbReference type="GO" id="GO:0005525">
    <property type="term" value="F:GTP binding"/>
    <property type="evidence" value="ECO:0007669"/>
    <property type="project" value="UniProtKB-KW"/>
</dbReference>
<dbReference type="GO" id="GO:0030488">
    <property type="term" value="P:tRNA methylation"/>
    <property type="evidence" value="ECO:0007669"/>
    <property type="project" value="TreeGrafter"/>
</dbReference>
<dbReference type="RefSeq" id="XP_037146187.1">
    <property type="nucleotide sequence ID" value="XM_037290292.1"/>
</dbReference>
<evidence type="ECO:0000259" key="7">
    <source>
        <dbReference type="Pfam" id="PF01926"/>
    </source>
</evidence>
<dbReference type="Gene3D" id="3.30.1360.120">
    <property type="entry name" value="Probable tRNA modification gtpase trme, domain 1"/>
    <property type="match status" value="1"/>
</dbReference>
<comment type="subcellular location">
    <subcellularLocation>
        <location evidence="1">Mitochondrion</location>
    </subcellularLocation>
</comment>
<dbReference type="InterPro" id="IPR031168">
    <property type="entry name" value="G_TrmE"/>
</dbReference>
<name>A0A7H9B9R1_ZYGMR</name>
<dbReference type="OrthoDB" id="188276at2759"/>
<evidence type="ECO:0000256" key="1">
    <source>
        <dbReference type="ARBA" id="ARBA00004173"/>
    </source>
</evidence>
<dbReference type="Gene3D" id="3.40.50.300">
    <property type="entry name" value="P-loop containing nucleotide triphosphate hydrolases"/>
    <property type="match status" value="1"/>
</dbReference>
<dbReference type="GO" id="GO:0003924">
    <property type="term" value="F:GTPase activity"/>
    <property type="evidence" value="ECO:0007669"/>
    <property type="project" value="InterPro"/>
</dbReference>
<dbReference type="EMBL" id="CP058610">
    <property type="protein sequence ID" value="QLG74462.1"/>
    <property type="molecule type" value="Genomic_DNA"/>
</dbReference>
<feature type="domain" description="G" evidence="7">
    <location>
        <begin position="280"/>
        <end position="397"/>
    </location>
</feature>
<evidence type="ECO:0000256" key="4">
    <source>
        <dbReference type="ARBA" id="ARBA00022741"/>
    </source>
</evidence>
<keyword evidence="11" id="KW-1185">Reference proteome</keyword>
<feature type="domain" description="GTP-binding protein TrmE N-terminal" evidence="8">
    <location>
        <begin position="50"/>
        <end position="178"/>
    </location>
</feature>
<evidence type="ECO:0000259" key="8">
    <source>
        <dbReference type="Pfam" id="PF10396"/>
    </source>
</evidence>
<evidence type="ECO:0000256" key="3">
    <source>
        <dbReference type="ARBA" id="ARBA00022694"/>
    </source>
</evidence>
<dbReference type="InterPro" id="IPR018948">
    <property type="entry name" value="GTP-bd_TrmE_N"/>
</dbReference>
<gene>
    <name evidence="10" type="ORF">HG535_0G03450</name>
</gene>
<dbReference type="HAMAP" id="MF_00379">
    <property type="entry name" value="GTPase_MnmE"/>
    <property type="match status" value="1"/>
</dbReference>
<dbReference type="InterPro" id="IPR005225">
    <property type="entry name" value="Small_GTP-bd"/>
</dbReference>
<dbReference type="Pfam" id="PF10396">
    <property type="entry name" value="TrmE_N"/>
    <property type="match status" value="1"/>
</dbReference>
<evidence type="ECO:0000256" key="5">
    <source>
        <dbReference type="ARBA" id="ARBA00023134"/>
    </source>
</evidence>
<dbReference type="InterPro" id="IPR025867">
    <property type="entry name" value="MnmE_helical"/>
</dbReference>
<dbReference type="GO" id="GO:0002098">
    <property type="term" value="P:tRNA wobble uridine modification"/>
    <property type="evidence" value="ECO:0007669"/>
    <property type="project" value="TreeGrafter"/>
</dbReference>
<dbReference type="FunFam" id="3.30.1360.120:FF:000007">
    <property type="entry name" value="tRNA modification GTPase GTPBP3, mitochondrial"/>
    <property type="match status" value="1"/>
</dbReference>
<keyword evidence="5 6" id="KW-0342">GTP-binding</keyword>
<evidence type="ECO:0000256" key="2">
    <source>
        <dbReference type="ARBA" id="ARBA00011043"/>
    </source>
</evidence>
<evidence type="ECO:0008006" key="12">
    <source>
        <dbReference type="Google" id="ProtNLM"/>
    </source>
</evidence>
<evidence type="ECO:0000313" key="10">
    <source>
        <dbReference type="EMBL" id="QLG74462.1"/>
    </source>
</evidence>
<dbReference type="KEGG" id="zmk:HG535_0G03450"/>
<dbReference type="InterPro" id="IPR006073">
    <property type="entry name" value="GTP-bd"/>
</dbReference>